<dbReference type="OrthoDB" id="71166at2759"/>
<gene>
    <name evidence="6" type="ORF">BINO364_LOCUS16498</name>
</gene>
<dbReference type="GO" id="GO:0005634">
    <property type="term" value="C:nucleus"/>
    <property type="evidence" value="ECO:0007669"/>
    <property type="project" value="UniProtKB-SubCell"/>
</dbReference>
<dbReference type="Proteomes" id="UP000838878">
    <property type="component" value="Chromosome 9"/>
</dbReference>
<evidence type="ECO:0000313" key="7">
    <source>
        <dbReference type="Proteomes" id="UP000838878"/>
    </source>
</evidence>
<dbReference type="InterPro" id="IPR050863">
    <property type="entry name" value="CenT-Element_Derived"/>
</dbReference>
<dbReference type="InterPro" id="IPR036397">
    <property type="entry name" value="RNaseH_sf"/>
</dbReference>
<organism evidence="6 7">
    <name type="scientific">Brenthis ino</name>
    <name type="common">lesser marbled fritillary</name>
    <dbReference type="NCBI Taxonomy" id="405034"/>
    <lineage>
        <taxon>Eukaryota</taxon>
        <taxon>Metazoa</taxon>
        <taxon>Ecdysozoa</taxon>
        <taxon>Arthropoda</taxon>
        <taxon>Hexapoda</taxon>
        <taxon>Insecta</taxon>
        <taxon>Pterygota</taxon>
        <taxon>Neoptera</taxon>
        <taxon>Endopterygota</taxon>
        <taxon>Lepidoptera</taxon>
        <taxon>Glossata</taxon>
        <taxon>Ditrysia</taxon>
        <taxon>Papilionoidea</taxon>
        <taxon>Nymphalidae</taxon>
        <taxon>Heliconiinae</taxon>
        <taxon>Argynnini</taxon>
        <taxon>Brenthis</taxon>
    </lineage>
</organism>
<sequence>MSLSRPILQYPEDKLTQALDAIRNGMKIREASRLYSVPRGTLQDRLHLRVPEGPRKMGPDSILSKSEETEIANWLITLADCGFPLKSDNLLNTVQNIMIEDGRPNPFTNGRPGKKWLQSFFRRNPLLSLRTPEAISKGRAIITEESIRKWFDNLKKYLISIEALDLLEDPQRIFNGDETSFIICPKTGKVIAPRGYKNVYQIVKGKEKEAITVLAFFSANGDILPPCVVFPYIRPPKDVVNSMPDSWFLGKSDTGWMKADVFFDYVSKCLNKWIQENNIKKPVLVFVDGHKSHMTMGLSQYCYDNNIILYALPPNTTHLMQPADVSVFKPLKSEWTSTIHEWCSQPDNLNSVLTKATFCPLLDKVLQKSTLIASIKNGFRKCGLFPFNPDAVDYSKCIQNNLENSKAIAHCSKKSPFKTLKKKEFDTATKIIKHISKDLTACGISVEVVLQVIENAKLYEGLNDSIKSNTTENENEKEKVEIDQEKINKIDECIVQKDIIESKKNQVNEVQELLLENRVNKEKIHERKTTEEIILIKSTGVQEDNNIYEDVFTNSSQQDIQANSYLSGLSLPLGDVTFMNNLLDDELNIGTFEINENSILMPITEKSGIQDNRQNVERSLGFSALIDSMIQRETQRISPIVRKHLVIPSPIKKSSTHRNMNRIGAISSSEWRLFEKTKEEEKQKKKDAIQERKLQRQKIKDEKKQEKISKTIKKARSLNKNKTKISAKKDDNSEEEFTIKSIKKRKLTAVSDSENTATENKIDECDTKKNKSPKIKILSVQTTFLKPKKHIQNLKRDNCEENECIDPKNIDLIVNNRALQKANNRRKTFRNEEELTNFLNNNNN</sequence>
<evidence type="ECO:0000256" key="2">
    <source>
        <dbReference type="ARBA" id="ARBA00023125"/>
    </source>
</evidence>
<keyword evidence="2" id="KW-0238">DNA-binding</keyword>
<feature type="region of interest" description="Disordered" evidence="4">
    <location>
        <begin position="681"/>
        <end position="708"/>
    </location>
</feature>
<keyword evidence="3" id="KW-0539">Nucleus</keyword>
<evidence type="ECO:0000313" key="6">
    <source>
        <dbReference type="EMBL" id="CAH0731700.1"/>
    </source>
</evidence>
<comment type="subcellular location">
    <subcellularLocation>
        <location evidence="1">Nucleus</location>
    </subcellularLocation>
</comment>
<dbReference type="Pfam" id="PF05225">
    <property type="entry name" value="HTH_psq"/>
    <property type="match status" value="1"/>
</dbReference>
<dbReference type="EMBL" id="OV170229">
    <property type="protein sequence ID" value="CAH0731700.1"/>
    <property type="molecule type" value="Genomic_DNA"/>
</dbReference>
<proteinExistence type="predicted"/>
<dbReference type="InterPro" id="IPR009057">
    <property type="entry name" value="Homeodomain-like_sf"/>
</dbReference>
<dbReference type="GO" id="GO:0003677">
    <property type="term" value="F:DNA binding"/>
    <property type="evidence" value="ECO:0007669"/>
    <property type="project" value="UniProtKB-KW"/>
</dbReference>
<reference evidence="6" key="1">
    <citation type="submission" date="2021-12" db="EMBL/GenBank/DDBJ databases">
        <authorList>
            <person name="Martin H S."/>
        </authorList>
    </citation>
    <scope>NUCLEOTIDE SEQUENCE</scope>
</reference>
<feature type="domain" description="HTH CENPB-type" evidence="5">
    <location>
        <begin position="55"/>
        <end position="130"/>
    </location>
</feature>
<dbReference type="PANTHER" id="PTHR19303:SF74">
    <property type="entry name" value="POGO TRANSPOSABLE ELEMENT WITH KRAB DOMAIN"/>
    <property type="match status" value="1"/>
</dbReference>
<accession>A0A8J9YM41</accession>
<dbReference type="InterPro" id="IPR007889">
    <property type="entry name" value="HTH_Psq"/>
</dbReference>
<dbReference type="PANTHER" id="PTHR19303">
    <property type="entry name" value="TRANSPOSON"/>
    <property type="match status" value="1"/>
</dbReference>
<dbReference type="AlphaFoldDB" id="A0A8J9YM41"/>
<evidence type="ECO:0000256" key="3">
    <source>
        <dbReference type="ARBA" id="ARBA00023242"/>
    </source>
</evidence>
<protein>
    <recommendedName>
        <fullName evidence="5">HTH CENPB-type domain-containing protein</fullName>
    </recommendedName>
</protein>
<dbReference type="InterPro" id="IPR006600">
    <property type="entry name" value="HTH_CenpB_DNA-bd_dom"/>
</dbReference>
<feature type="non-terminal residue" evidence="6">
    <location>
        <position position="844"/>
    </location>
</feature>
<keyword evidence="7" id="KW-1185">Reference proteome</keyword>
<dbReference type="Gene3D" id="1.10.10.60">
    <property type="entry name" value="Homeodomain-like"/>
    <property type="match status" value="1"/>
</dbReference>
<dbReference type="Pfam" id="PF03184">
    <property type="entry name" value="DDE_1"/>
    <property type="match status" value="1"/>
</dbReference>
<evidence type="ECO:0000256" key="1">
    <source>
        <dbReference type="ARBA" id="ARBA00004123"/>
    </source>
</evidence>
<dbReference type="PROSITE" id="PS51253">
    <property type="entry name" value="HTH_CENPB"/>
    <property type="match status" value="1"/>
</dbReference>
<dbReference type="SUPFAM" id="SSF46689">
    <property type="entry name" value="Homeodomain-like"/>
    <property type="match status" value="1"/>
</dbReference>
<evidence type="ECO:0000256" key="4">
    <source>
        <dbReference type="SAM" id="MobiDB-lite"/>
    </source>
</evidence>
<dbReference type="InterPro" id="IPR004875">
    <property type="entry name" value="DDE_SF_endonuclease_dom"/>
</dbReference>
<dbReference type="Gene3D" id="3.30.420.10">
    <property type="entry name" value="Ribonuclease H-like superfamily/Ribonuclease H"/>
    <property type="match status" value="1"/>
</dbReference>
<name>A0A8J9YM41_9NEOP</name>
<evidence type="ECO:0000259" key="5">
    <source>
        <dbReference type="PROSITE" id="PS51253"/>
    </source>
</evidence>